<dbReference type="EMBL" id="CM026424">
    <property type="protein sequence ID" value="KAG0581376.1"/>
    <property type="molecule type" value="Genomic_DNA"/>
</dbReference>
<sequence length="101" mass="11787">MLRLPSLDFASFLMCRVFKPWSKLPCYRLLVKKLLLVRVESSTWIGEVRWYGTRVPPFAVQSYDMGPGWLEIYEMCRAGNWTLGGCFSYVWRRIVATASVQ</sequence>
<comment type="caution">
    <text evidence="1">The sequence shown here is derived from an EMBL/GenBank/DDBJ whole genome shotgun (WGS) entry which is preliminary data.</text>
</comment>
<proteinExistence type="predicted"/>
<dbReference type="AlphaFoldDB" id="A0A8T0IER6"/>
<keyword evidence="2" id="KW-1185">Reference proteome</keyword>
<protein>
    <submittedName>
        <fullName evidence="1">Uncharacterized protein</fullName>
    </submittedName>
</protein>
<dbReference type="Proteomes" id="UP000822688">
    <property type="component" value="Chromosome 4"/>
</dbReference>
<evidence type="ECO:0000313" key="2">
    <source>
        <dbReference type="Proteomes" id="UP000822688"/>
    </source>
</evidence>
<reference evidence="1" key="1">
    <citation type="submission" date="2020-06" db="EMBL/GenBank/DDBJ databases">
        <title>WGS assembly of Ceratodon purpureus strain R40.</title>
        <authorList>
            <person name="Carey S.B."/>
            <person name="Jenkins J."/>
            <person name="Shu S."/>
            <person name="Lovell J.T."/>
            <person name="Sreedasyam A."/>
            <person name="Maumus F."/>
            <person name="Tiley G.P."/>
            <person name="Fernandez-Pozo N."/>
            <person name="Barry K."/>
            <person name="Chen C."/>
            <person name="Wang M."/>
            <person name="Lipzen A."/>
            <person name="Daum C."/>
            <person name="Saski C.A."/>
            <person name="Payton A.C."/>
            <person name="Mcbreen J.C."/>
            <person name="Conrad R.E."/>
            <person name="Kollar L.M."/>
            <person name="Olsson S."/>
            <person name="Huttunen S."/>
            <person name="Landis J.B."/>
            <person name="Wickett N.J."/>
            <person name="Johnson M.G."/>
            <person name="Rensing S.A."/>
            <person name="Grimwood J."/>
            <person name="Schmutz J."/>
            <person name="Mcdaniel S.F."/>
        </authorList>
    </citation>
    <scope>NUCLEOTIDE SEQUENCE</scope>
    <source>
        <strain evidence="1">R40</strain>
    </source>
</reference>
<evidence type="ECO:0000313" key="1">
    <source>
        <dbReference type="EMBL" id="KAG0581376.1"/>
    </source>
</evidence>
<gene>
    <name evidence="1" type="ORF">KC19_4G246500</name>
</gene>
<accession>A0A8T0IER6</accession>
<name>A0A8T0IER6_CERPU</name>
<organism evidence="1 2">
    <name type="scientific">Ceratodon purpureus</name>
    <name type="common">Fire moss</name>
    <name type="synonym">Dicranum purpureum</name>
    <dbReference type="NCBI Taxonomy" id="3225"/>
    <lineage>
        <taxon>Eukaryota</taxon>
        <taxon>Viridiplantae</taxon>
        <taxon>Streptophyta</taxon>
        <taxon>Embryophyta</taxon>
        <taxon>Bryophyta</taxon>
        <taxon>Bryophytina</taxon>
        <taxon>Bryopsida</taxon>
        <taxon>Dicranidae</taxon>
        <taxon>Pseudoditrichales</taxon>
        <taxon>Ditrichaceae</taxon>
        <taxon>Ceratodon</taxon>
    </lineage>
</organism>